<evidence type="ECO:0000259" key="3">
    <source>
        <dbReference type="Pfam" id="PF00561"/>
    </source>
</evidence>
<dbReference type="AlphaFoldDB" id="A0A4R5CGK8"/>
<organism evidence="4 5">
    <name type="scientific">Jiangella asiatica</name>
    <dbReference type="NCBI Taxonomy" id="2530372"/>
    <lineage>
        <taxon>Bacteria</taxon>
        <taxon>Bacillati</taxon>
        <taxon>Actinomycetota</taxon>
        <taxon>Actinomycetes</taxon>
        <taxon>Jiangellales</taxon>
        <taxon>Jiangellaceae</taxon>
        <taxon>Jiangella</taxon>
    </lineage>
</organism>
<dbReference type="Proteomes" id="UP000294739">
    <property type="component" value="Unassembled WGS sequence"/>
</dbReference>
<protein>
    <submittedName>
        <fullName evidence="4">Alpha/beta fold hydrolase</fullName>
    </submittedName>
</protein>
<dbReference type="InParanoid" id="A0A4R5CGK8"/>
<dbReference type="Pfam" id="PF00561">
    <property type="entry name" value="Abhydrolase_1"/>
    <property type="match status" value="1"/>
</dbReference>
<dbReference type="GO" id="GO:0006508">
    <property type="term" value="P:proteolysis"/>
    <property type="evidence" value="ECO:0007669"/>
    <property type="project" value="InterPro"/>
</dbReference>
<evidence type="ECO:0000313" key="5">
    <source>
        <dbReference type="Proteomes" id="UP000294739"/>
    </source>
</evidence>
<dbReference type="SUPFAM" id="SSF53474">
    <property type="entry name" value="alpha/beta-Hydrolases"/>
    <property type="match status" value="1"/>
</dbReference>
<dbReference type="GO" id="GO:0004177">
    <property type="term" value="F:aminopeptidase activity"/>
    <property type="evidence" value="ECO:0007669"/>
    <property type="project" value="UniProtKB-EC"/>
</dbReference>
<evidence type="ECO:0000313" key="4">
    <source>
        <dbReference type="EMBL" id="TDD96404.1"/>
    </source>
</evidence>
<sequence>MRLGGLSFRDHWFDAPLDHAAPDGETIRLYAREVVATDRASNGSAGDLPWLLFLQGGPGGKATRPEGASGWVGRAVRDFRVLLLDQRGTGRSTPATATTLARRGDARAQADYLVHFRAEAIVADAELVRRSLLGEGRWHVLGQSYGGFCSLTYLSFAPTGLESVMLTGGLAPVAVGADDVYRATYATVEAKNAAFHAAFPWARERLAEVAAHLREHEERLPDGSPLTVPRLQALGQALGARSSVAGLAYLLEEAFVDGVGGRRLSDTFLAGAWQRLSFASGPLYAVLHEACYGQRAPTRWSAQRVLESLPRFAPDASPLLLTGEMIYPWMFDVDPSLRPLRDVAELLAQCEWGPLYDLDQLAANDVPVAAALYTGDMYVDAGLSRQTAALVRGLRAWETNEHEHDGLRQTDAVVDRLIRMNRGEE</sequence>
<dbReference type="InterPro" id="IPR002410">
    <property type="entry name" value="Peptidase_S33"/>
</dbReference>
<reference evidence="4 5" key="1">
    <citation type="submission" date="2019-03" db="EMBL/GenBank/DDBJ databases">
        <title>Draft genome sequences of novel Actinobacteria.</title>
        <authorList>
            <person name="Sahin N."/>
            <person name="Ay H."/>
            <person name="Saygin H."/>
        </authorList>
    </citation>
    <scope>NUCLEOTIDE SEQUENCE [LARGE SCALE GENOMIC DNA]</scope>
    <source>
        <strain evidence="4 5">5K138</strain>
    </source>
</reference>
<gene>
    <name evidence="4" type="ORF">E1269_30430</name>
</gene>
<dbReference type="InterPro" id="IPR051601">
    <property type="entry name" value="Serine_prot/Carboxylest_S33"/>
</dbReference>
<feature type="domain" description="AB hydrolase-1" evidence="3">
    <location>
        <begin position="49"/>
        <end position="214"/>
    </location>
</feature>
<evidence type="ECO:0000256" key="2">
    <source>
        <dbReference type="ARBA" id="ARBA00022801"/>
    </source>
</evidence>
<name>A0A4R5CGK8_9ACTN</name>
<dbReference type="PANTHER" id="PTHR43248">
    <property type="entry name" value="2-SUCCINYL-6-HYDROXY-2,4-CYCLOHEXADIENE-1-CARBOXYLATE SYNTHASE"/>
    <property type="match status" value="1"/>
</dbReference>
<evidence type="ECO:0000256" key="1">
    <source>
        <dbReference type="ARBA" id="ARBA00010088"/>
    </source>
</evidence>
<dbReference type="EMBL" id="SMKZ01000082">
    <property type="protein sequence ID" value="TDD96404.1"/>
    <property type="molecule type" value="Genomic_DNA"/>
</dbReference>
<dbReference type="InterPro" id="IPR029058">
    <property type="entry name" value="AB_hydrolase_fold"/>
</dbReference>
<proteinExistence type="inferred from homology"/>
<dbReference type="PANTHER" id="PTHR43248:SF2">
    <property type="entry name" value="PROLYL AMINOPEPTIDASE"/>
    <property type="match status" value="1"/>
</dbReference>
<comment type="caution">
    <text evidence="4">The sequence shown here is derived from an EMBL/GenBank/DDBJ whole genome shotgun (WGS) entry which is preliminary data.</text>
</comment>
<accession>A0A4R5CGK8</accession>
<dbReference type="InterPro" id="IPR000073">
    <property type="entry name" value="AB_hydrolase_1"/>
</dbReference>
<dbReference type="Gene3D" id="3.40.50.1820">
    <property type="entry name" value="alpha/beta hydrolase"/>
    <property type="match status" value="1"/>
</dbReference>
<keyword evidence="2 4" id="KW-0378">Hydrolase</keyword>
<dbReference type="OrthoDB" id="9796770at2"/>
<dbReference type="PRINTS" id="PR00793">
    <property type="entry name" value="PROAMNOPTASE"/>
</dbReference>
<comment type="similarity">
    <text evidence="1">Belongs to the peptidase S33 family.</text>
</comment>
<keyword evidence="5" id="KW-1185">Reference proteome</keyword>